<evidence type="ECO:0000256" key="4">
    <source>
        <dbReference type="ARBA" id="ARBA00023141"/>
    </source>
</evidence>
<sequence>MRRLTHSRSGVAGEMNEQFKQLPAIDISGIKRAGYIGPEGTWTHQATLDLFGDQVELVPFSDGLFEAYENGCVDVACAPATTSLVGTTPYLDQILSLRSPKIIAEYPKVLSYSLIASKDASFSTITKVMGHPVALQEVAAWLDENMPNVERESRMGTTSFVAEQKAPSIAAFGPALGAKLYNLQILRTGIEEGLHNVTRWWVLGRNTPASTGFDRTTLHIRASEQILNYILNMFSKEDLVVLNIYERPTCERLDTHQYVIDVAGHVSTHPALAALATIDGIRILGSYPRLY</sequence>
<keyword evidence="4" id="KW-0057">Aromatic amino acid biosynthesis</keyword>
<evidence type="ECO:0000256" key="7">
    <source>
        <dbReference type="ARBA" id="ARBA00047848"/>
    </source>
</evidence>
<dbReference type="EC" id="4.2.1.51" evidence="2"/>
<dbReference type="PANTHER" id="PTHR21022:SF19">
    <property type="entry name" value="PREPHENATE DEHYDRATASE-RELATED"/>
    <property type="match status" value="1"/>
</dbReference>
<dbReference type="GO" id="GO:0009094">
    <property type="term" value="P:L-phenylalanine biosynthetic process"/>
    <property type="evidence" value="ECO:0007669"/>
    <property type="project" value="UniProtKB-UniPathway"/>
</dbReference>
<dbReference type="PIRSF" id="PIRSF001500">
    <property type="entry name" value="Chor_mut_pdt_Ppr"/>
    <property type="match status" value="1"/>
</dbReference>
<dbReference type="PROSITE" id="PS51171">
    <property type="entry name" value="PREPHENATE_DEHYDR_3"/>
    <property type="match status" value="1"/>
</dbReference>
<comment type="catalytic activity">
    <reaction evidence="7">
        <text>prephenate + H(+) = 3-phenylpyruvate + CO2 + H2O</text>
        <dbReference type="Rhea" id="RHEA:21648"/>
        <dbReference type="ChEBI" id="CHEBI:15377"/>
        <dbReference type="ChEBI" id="CHEBI:15378"/>
        <dbReference type="ChEBI" id="CHEBI:16526"/>
        <dbReference type="ChEBI" id="CHEBI:18005"/>
        <dbReference type="ChEBI" id="CHEBI:29934"/>
        <dbReference type="EC" id="4.2.1.51"/>
    </reaction>
</comment>
<dbReference type="AlphaFoldDB" id="A0A2P9AL78"/>
<protein>
    <recommendedName>
        <fullName evidence="2">prephenate dehydratase</fullName>
        <ecNumber evidence="2">4.2.1.51</ecNumber>
    </recommendedName>
</protein>
<dbReference type="Pfam" id="PF00800">
    <property type="entry name" value="PDT"/>
    <property type="match status" value="1"/>
</dbReference>
<comment type="pathway">
    <text evidence="1">Amino-acid biosynthesis; L-phenylalanine biosynthesis; phenylpyruvate from prephenate: step 1/1.</text>
</comment>
<evidence type="ECO:0000256" key="5">
    <source>
        <dbReference type="ARBA" id="ARBA00023222"/>
    </source>
</evidence>
<evidence type="ECO:0000313" key="10">
    <source>
        <dbReference type="EMBL" id="SJM31893.1"/>
    </source>
</evidence>
<dbReference type="InterPro" id="IPR008242">
    <property type="entry name" value="Chor_mutase/pphenate_deHydtase"/>
</dbReference>
<keyword evidence="11" id="KW-1185">Reference proteome</keyword>
<dbReference type="PANTHER" id="PTHR21022">
    <property type="entry name" value="PREPHENATE DEHYDRATASE P PROTEIN"/>
    <property type="match status" value="1"/>
</dbReference>
<evidence type="ECO:0000256" key="3">
    <source>
        <dbReference type="ARBA" id="ARBA00022605"/>
    </source>
</evidence>
<dbReference type="SUPFAM" id="SSF53850">
    <property type="entry name" value="Periplasmic binding protein-like II"/>
    <property type="match status" value="1"/>
</dbReference>
<feature type="site" description="Essential for prephenate dehydratase activity" evidence="8">
    <location>
        <position position="198"/>
    </location>
</feature>
<dbReference type="Proteomes" id="UP000245698">
    <property type="component" value="Unassembled WGS sequence"/>
</dbReference>
<gene>
    <name evidence="10" type="ORF">BQ8482_220064</name>
</gene>
<evidence type="ECO:0000256" key="8">
    <source>
        <dbReference type="PIRSR" id="PIRSR001500-2"/>
    </source>
</evidence>
<feature type="domain" description="Prephenate dehydratase" evidence="9">
    <location>
        <begin position="32"/>
        <end position="205"/>
    </location>
</feature>
<dbReference type="Gene3D" id="3.30.70.260">
    <property type="match status" value="1"/>
</dbReference>
<dbReference type="EMBL" id="FUIG01000029">
    <property type="protein sequence ID" value="SJM31893.1"/>
    <property type="molecule type" value="Genomic_DNA"/>
</dbReference>
<evidence type="ECO:0000313" key="11">
    <source>
        <dbReference type="Proteomes" id="UP000245698"/>
    </source>
</evidence>
<evidence type="ECO:0000259" key="9">
    <source>
        <dbReference type="PROSITE" id="PS51171"/>
    </source>
</evidence>
<name>A0A2P9AL78_9HYPH</name>
<proteinExistence type="predicted"/>
<dbReference type="InterPro" id="IPR001086">
    <property type="entry name" value="Preph_deHydtase"/>
</dbReference>
<dbReference type="UniPathway" id="UPA00121">
    <property type="reaction ID" value="UER00345"/>
</dbReference>
<accession>A0A2P9AL78</accession>
<keyword evidence="3" id="KW-0028">Amino-acid biosynthesis</keyword>
<dbReference type="GO" id="GO:0004664">
    <property type="term" value="F:prephenate dehydratase activity"/>
    <property type="evidence" value="ECO:0007669"/>
    <property type="project" value="UniProtKB-EC"/>
</dbReference>
<dbReference type="GO" id="GO:0005737">
    <property type="term" value="C:cytoplasm"/>
    <property type="evidence" value="ECO:0007669"/>
    <property type="project" value="TreeGrafter"/>
</dbReference>
<reference evidence="11" key="1">
    <citation type="submission" date="2016-12" db="EMBL/GenBank/DDBJ databases">
        <authorList>
            <person name="Brunel B."/>
        </authorList>
    </citation>
    <scope>NUCLEOTIDE SEQUENCE [LARGE SCALE GENOMIC DNA]</scope>
</reference>
<evidence type="ECO:0000256" key="6">
    <source>
        <dbReference type="ARBA" id="ARBA00023239"/>
    </source>
</evidence>
<keyword evidence="6" id="KW-0456">Lyase</keyword>
<evidence type="ECO:0000256" key="1">
    <source>
        <dbReference type="ARBA" id="ARBA00004741"/>
    </source>
</evidence>
<keyword evidence="5" id="KW-0584">Phenylalanine biosynthesis</keyword>
<evidence type="ECO:0000256" key="2">
    <source>
        <dbReference type="ARBA" id="ARBA00013147"/>
    </source>
</evidence>
<dbReference type="Gene3D" id="3.40.190.10">
    <property type="entry name" value="Periplasmic binding protein-like II"/>
    <property type="match status" value="2"/>
</dbReference>
<organism evidence="10 11">
    <name type="scientific">Mesorhizobium delmotii</name>
    <dbReference type="NCBI Taxonomy" id="1631247"/>
    <lineage>
        <taxon>Bacteria</taxon>
        <taxon>Pseudomonadati</taxon>
        <taxon>Pseudomonadota</taxon>
        <taxon>Alphaproteobacteria</taxon>
        <taxon>Hyphomicrobiales</taxon>
        <taxon>Phyllobacteriaceae</taxon>
        <taxon>Mesorhizobium</taxon>
    </lineage>
</organism>